<reference evidence="11" key="2">
    <citation type="submission" date="2020-09" db="EMBL/GenBank/DDBJ databases">
        <authorList>
            <person name="Sun Q."/>
            <person name="Zhou Y."/>
        </authorList>
    </citation>
    <scope>NUCLEOTIDE SEQUENCE</scope>
    <source>
        <strain evidence="11">CGMCC 1.12813</strain>
    </source>
</reference>
<dbReference type="InterPro" id="IPR011712">
    <property type="entry name" value="Sig_transdc_His_kin_sub3_dim/P"/>
</dbReference>
<evidence type="ECO:0000256" key="3">
    <source>
        <dbReference type="ARBA" id="ARBA00022553"/>
    </source>
</evidence>
<dbReference type="Pfam" id="PF13796">
    <property type="entry name" value="Sensor"/>
    <property type="match status" value="1"/>
</dbReference>
<feature type="transmembrane region" description="Helical" evidence="9">
    <location>
        <begin position="55"/>
        <end position="73"/>
    </location>
</feature>
<dbReference type="GO" id="GO:0000155">
    <property type="term" value="F:phosphorelay sensor kinase activity"/>
    <property type="evidence" value="ECO:0007669"/>
    <property type="project" value="InterPro"/>
</dbReference>
<dbReference type="InterPro" id="IPR050482">
    <property type="entry name" value="Sensor_HK_TwoCompSys"/>
</dbReference>
<evidence type="ECO:0000259" key="10">
    <source>
        <dbReference type="SMART" id="SM00387"/>
    </source>
</evidence>
<keyword evidence="5" id="KW-0547">Nucleotide-binding</keyword>
<comment type="caution">
    <text evidence="11">The sequence shown here is derived from an EMBL/GenBank/DDBJ whole genome shotgun (WGS) entry which is preliminary data.</text>
</comment>
<feature type="transmembrane region" description="Helical" evidence="9">
    <location>
        <begin position="183"/>
        <end position="203"/>
    </location>
</feature>
<keyword evidence="4" id="KW-0808">Transferase</keyword>
<dbReference type="Proteomes" id="UP000606922">
    <property type="component" value="Unassembled WGS sequence"/>
</dbReference>
<dbReference type="Pfam" id="PF07730">
    <property type="entry name" value="HisKA_3"/>
    <property type="match status" value="1"/>
</dbReference>
<keyword evidence="6 11" id="KW-0418">Kinase</keyword>
<keyword evidence="8" id="KW-0902">Two-component regulatory system</keyword>
<evidence type="ECO:0000256" key="8">
    <source>
        <dbReference type="ARBA" id="ARBA00023012"/>
    </source>
</evidence>
<dbReference type="Pfam" id="PF02518">
    <property type="entry name" value="HATPase_c"/>
    <property type="match status" value="1"/>
</dbReference>
<dbReference type="GO" id="GO:0046983">
    <property type="term" value="F:protein dimerization activity"/>
    <property type="evidence" value="ECO:0007669"/>
    <property type="project" value="InterPro"/>
</dbReference>
<dbReference type="Gene3D" id="1.20.5.1930">
    <property type="match status" value="1"/>
</dbReference>
<gene>
    <name evidence="11" type="ORF">GCM10010979_12240</name>
</gene>
<dbReference type="RefSeq" id="WP_188509769.1">
    <property type="nucleotide sequence ID" value="NZ_BMGB01000001.1"/>
</dbReference>
<dbReference type="EC" id="2.7.13.3" evidence="2"/>
<keyword evidence="9" id="KW-0472">Membrane</keyword>
<keyword evidence="9" id="KW-0812">Transmembrane</keyword>
<dbReference type="Gene3D" id="3.30.565.10">
    <property type="entry name" value="Histidine kinase-like ATPase, C-terminal domain"/>
    <property type="match status" value="1"/>
</dbReference>
<dbReference type="GO" id="GO:0016020">
    <property type="term" value="C:membrane"/>
    <property type="evidence" value="ECO:0007669"/>
    <property type="project" value="InterPro"/>
</dbReference>
<dbReference type="InterPro" id="IPR025828">
    <property type="entry name" value="Put_sensor_dom"/>
</dbReference>
<dbReference type="EMBL" id="BMGB01000001">
    <property type="protein sequence ID" value="GGA99315.1"/>
    <property type="molecule type" value="Genomic_DNA"/>
</dbReference>
<accession>A0A916WHW0</accession>
<keyword evidence="9" id="KW-1133">Transmembrane helix</keyword>
<keyword evidence="12" id="KW-1185">Reference proteome</keyword>
<comment type="catalytic activity">
    <reaction evidence="1">
        <text>ATP + protein L-histidine = ADP + protein N-phospho-L-histidine.</text>
        <dbReference type="EC" id="2.7.13.3"/>
    </reaction>
</comment>
<dbReference type="InterPro" id="IPR036890">
    <property type="entry name" value="HATPase_C_sf"/>
</dbReference>
<dbReference type="AlphaFoldDB" id="A0A916WHW0"/>
<evidence type="ECO:0000256" key="1">
    <source>
        <dbReference type="ARBA" id="ARBA00000085"/>
    </source>
</evidence>
<evidence type="ECO:0000256" key="9">
    <source>
        <dbReference type="SAM" id="Phobius"/>
    </source>
</evidence>
<keyword evidence="7" id="KW-0067">ATP-binding</keyword>
<protein>
    <recommendedName>
        <fullName evidence="2">histidine kinase</fullName>
        <ecNumber evidence="2">2.7.13.3</ecNumber>
    </recommendedName>
</protein>
<feature type="transmembrane region" description="Helical" evidence="9">
    <location>
        <begin position="128"/>
        <end position="154"/>
    </location>
</feature>
<dbReference type="PANTHER" id="PTHR24421">
    <property type="entry name" value="NITRATE/NITRITE SENSOR PROTEIN NARX-RELATED"/>
    <property type="match status" value="1"/>
</dbReference>
<evidence type="ECO:0000256" key="5">
    <source>
        <dbReference type="ARBA" id="ARBA00022741"/>
    </source>
</evidence>
<evidence type="ECO:0000313" key="11">
    <source>
        <dbReference type="EMBL" id="GGA99315.1"/>
    </source>
</evidence>
<evidence type="ECO:0000256" key="4">
    <source>
        <dbReference type="ARBA" id="ARBA00022679"/>
    </source>
</evidence>
<evidence type="ECO:0000256" key="6">
    <source>
        <dbReference type="ARBA" id="ARBA00022777"/>
    </source>
</evidence>
<dbReference type="SMART" id="SM00387">
    <property type="entry name" value="HATPase_c"/>
    <property type="match status" value="1"/>
</dbReference>
<dbReference type="SUPFAM" id="SSF55874">
    <property type="entry name" value="ATPase domain of HSP90 chaperone/DNA topoisomerase II/histidine kinase"/>
    <property type="match status" value="1"/>
</dbReference>
<dbReference type="GO" id="GO:0005524">
    <property type="term" value="F:ATP binding"/>
    <property type="evidence" value="ECO:0007669"/>
    <property type="project" value="UniProtKB-KW"/>
</dbReference>
<evidence type="ECO:0000256" key="7">
    <source>
        <dbReference type="ARBA" id="ARBA00022840"/>
    </source>
</evidence>
<organism evidence="11 12">
    <name type="scientific">Conyzicola nivalis</name>
    <dbReference type="NCBI Taxonomy" id="1477021"/>
    <lineage>
        <taxon>Bacteria</taxon>
        <taxon>Bacillati</taxon>
        <taxon>Actinomycetota</taxon>
        <taxon>Actinomycetes</taxon>
        <taxon>Micrococcales</taxon>
        <taxon>Microbacteriaceae</taxon>
        <taxon>Conyzicola</taxon>
    </lineage>
</organism>
<feature type="transmembrane region" description="Helical" evidence="9">
    <location>
        <begin position="25"/>
        <end position="48"/>
    </location>
</feature>
<dbReference type="PANTHER" id="PTHR24421:SF10">
    <property type="entry name" value="NITRATE_NITRITE SENSOR PROTEIN NARQ"/>
    <property type="match status" value="1"/>
</dbReference>
<name>A0A916WHW0_9MICO</name>
<evidence type="ECO:0000313" key="12">
    <source>
        <dbReference type="Proteomes" id="UP000606922"/>
    </source>
</evidence>
<keyword evidence="3" id="KW-0597">Phosphoprotein</keyword>
<dbReference type="InterPro" id="IPR003594">
    <property type="entry name" value="HATPase_dom"/>
</dbReference>
<evidence type="ECO:0000256" key="2">
    <source>
        <dbReference type="ARBA" id="ARBA00012438"/>
    </source>
</evidence>
<reference evidence="11" key="1">
    <citation type="journal article" date="2014" name="Int. J. Syst. Evol. Microbiol.">
        <title>Complete genome sequence of Corynebacterium casei LMG S-19264T (=DSM 44701T), isolated from a smear-ripened cheese.</title>
        <authorList>
            <consortium name="US DOE Joint Genome Institute (JGI-PGF)"/>
            <person name="Walter F."/>
            <person name="Albersmeier A."/>
            <person name="Kalinowski J."/>
            <person name="Ruckert C."/>
        </authorList>
    </citation>
    <scope>NUCLEOTIDE SEQUENCE</scope>
    <source>
        <strain evidence="11">CGMCC 1.12813</strain>
    </source>
</reference>
<proteinExistence type="predicted"/>
<feature type="domain" description="Histidine kinase/HSP90-like ATPase" evidence="10">
    <location>
        <begin position="350"/>
        <end position="446"/>
    </location>
</feature>
<sequence length="460" mass="49360">MTSTDRAATARTTYLSLWRTVPRELGFLALTLPVAVIGFSTVITLFFAGIGTIPVFLVGFAVLVGALYVSRFFGELELIRLGWAGRPAITRPLWTEAVRGGGFWKWLGSVLGGAHYWLYLLHTMVVNFAVSLATWIVTVIWVSVTFSAVTFWFWQLALPDRGGEWYVTSRLFEGLPEGVGRDVLEAAVVFVIGVVMLAALPFVTRGLVLLHDVIARVTLGAFPSEALRARVGNLEASRGAAISAEGHSLRRLERDIHDGPQQRLVRLQMDLAAADRQLDTDPVRARQLIAEAMAQSKDALEELRALSRGFAPPILLDRGLIAALESAAVRSDVPVRVTSGLPEGFDLPQEIERNAYFVASEALANAAKHAAASAVEVSVAVRRVLETDDTWLDVSVTDDGRGGAAEVAGHGLAGLDERLRGLGGTLELDSPVGGPTVLTAHLPLASSYPASTVTPPTLGV</sequence>